<dbReference type="PANTHER" id="PTHR24343">
    <property type="entry name" value="SERINE/THREONINE KINASE"/>
    <property type="match status" value="1"/>
</dbReference>
<dbReference type="Pfam" id="PF00069">
    <property type="entry name" value="Pkinase"/>
    <property type="match status" value="2"/>
</dbReference>
<evidence type="ECO:0000313" key="10">
    <source>
        <dbReference type="EMBL" id="KAJ1700683.1"/>
    </source>
</evidence>
<dbReference type="GO" id="GO:0005524">
    <property type="term" value="F:ATP binding"/>
    <property type="evidence" value="ECO:0007669"/>
    <property type="project" value="UniProtKB-KW"/>
</dbReference>
<evidence type="ECO:0000256" key="5">
    <source>
        <dbReference type="ARBA" id="ARBA00022777"/>
    </source>
</evidence>
<dbReference type="EC" id="2.7.11.1" evidence="1"/>
<dbReference type="PROSITE" id="PS50011">
    <property type="entry name" value="PROTEIN_KINASE_DOM"/>
    <property type="match status" value="1"/>
</dbReference>
<evidence type="ECO:0000256" key="7">
    <source>
        <dbReference type="ARBA" id="ARBA00047899"/>
    </source>
</evidence>
<comment type="catalytic activity">
    <reaction evidence="7">
        <text>L-threonyl-[protein] + ATP = O-phospho-L-threonyl-[protein] + ADP + H(+)</text>
        <dbReference type="Rhea" id="RHEA:46608"/>
        <dbReference type="Rhea" id="RHEA-COMP:11060"/>
        <dbReference type="Rhea" id="RHEA-COMP:11605"/>
        <dbReference type="ChEBI" id="CHEBI:15378"/>
        <dbReference type="ChEBI" id="CHEBI:30013"/>
        <dbReference type="ChEBI" id="CHEBI:30616"/>
        <dbReference type="ChEBI" id="CHEBI:61977"/>
        <dbReference type="ChEBI" id="CHEBI:456216"/>
        <dbReference type="EC" id="2.7.11.1"/>
    </reaction>
</comment>
<dbReference type="AlphaFoldDB" id="A0A9Q0CVE4"/>
<evidence type="ECO:0000256" key="8">
    <source>
        <dbReference type="ARBA" id="ARBA00048679"/>
    </source>
</evidence>
<reference evidence="10" key="1">
    <citation type="journal article" date="2022" name="Cell">
        <title>Repeat-based holocentromeres influence genome architecture and karyotype evolution.</title>
        <authorList>
            <person name="Hofstatter P.G."/>
            <person name="Thangavel G."/>
            <person name="Lux T."/>
            <person name="Neumann P."/>
            <person name="Vondrak T."/>
            <person name="Novak P."/>
            <person name="Zhang M."/>
            <person name="Costa L."/>
            <person name="Castellani M."/>
            <person name="Scott A."/>
            <person name="Toegelov H."/>
            <person name="Fuchs J."/>
            <person name="Mata-Sucre Y."/>
            <person name="Dias Y."/>
            <person name="Vanzela A.L.L."/>
            <person name="Huettel B."/>
            <person name="Almeida C.C.S."/>
            <person name="Simkova H."/>
            <person name="Souza G."/>
            <person name="Pedrosa-Harand A."/>
            <person name="Macas J."/>
            <person name="Mayer K.F.X."/>
            <person name="Houben A."/>
            <person name="Marques A."/>
        </authorList>
    </citation>
    <scope>NUCLEOTIDE SEQUENCE</scope>
    <source>
        <strain evidence="10">RhyBre1mFocal</strain>
    </source>
</reference>
<dbReference type="Gene3D" id="3.30.200.20">
    <property type="entry name" value="Phosphorylase Kinase, domain 1"/>
    <property type="match status" value="1"/>
</dbReference>
<evidence type="ECO:0000313" key="11">
    <source>
        <dbReference type="Proteomes" id="UP001151287"/>
    </source>
</evidence>
<keyword evidence="3" id="KW-0808">Transferase</keyword>
<gene>
    <name evidence="10" type="ORF">LUZ63_000462</name>
</gene>
<dbReference type="PANTHER" id="PTHR24343:SF376">
    <property type="entry name" value="SERINE_THREONINE-PROTEIN KINASE SRK2A-RELATED"/>
    <property type="match status" value="1"/>
</dbReference>
<evidence type="ECO:0000256" key="2">
    <source>
        <dbReference type="ARBA" id="ARBA00022527"/>
    </source>
</evidence>
<feature type="domain" description="Protein kinase" evidence="9">
    <location>
        <begin position="1"/>
        <end position="346"/>
    </location>
</feature>
<keyword evidence="4" id="KW-0547">Nucleotide-binding</keyword>
<dbReference type="Proteomes" id="UP001151287">
    <property type="component" value="Unassembled WGS sequence"/>
</dbReference>
<organism evidence="10 11">
    <name type="scientific">Rhynchospora breviuscula</name>
    <dbReference type="NCBI Taxonomy" id="2022672"/>
    <lineage>
        <taxon>Eukaryota</taxon>
        <taxon>Viridiplantae</taxon>
        <taxon>Streptophyta</taxon>
        <taxon>Embryophyta</taxon>
        <taxon>Tracheophyta</taxon>
        <taxon>Spermatophyta</taxon>
        <taxon>Magnoliopsida</taxon>
        <taxon>Liliopsida</taxon>
        <taxon>Poales</taxon>
        <taxon>Cyperaceae</taxon>
        <taxon>Cyperoideae</taxon>
        <taxon>Rhynchosporeae</taxon>
        <taxon>Rhynchospora</taxon>
    </lineage>
</organism>
<sequence length="416" mass="48296">MEKYEFVGDGNFGVGRLMRNTQTSELVSVKFLERGHKIDEFVPWQILCHRSLRHPNIIQFKEVALTPTHIAIVMEHANGGAFVNQISNGVPFKEDEARYFFQQLISGVSYCHSKLIYNQDLALANTLLKWNPSPQLKICDFAYTKSLLPPSPQLTARELSHMAPEVLFSYYYRGQAGKYVEASDYILNFLNKVEQSRCLSQVELDVCIALQDHIQALRDAEADLYLRKYKWNVEQYDRQERHRPLSDDETNARKKYKEDIIMLVDKAELADVWSCGVLLYLMLVGTYAFQNPEDPKQTIERIMSAQYEIPDDIDISQDCQQLLARIFVADPRERIKIQEIREHPWFLKDLPEELSEAAQTVYYQGNNPADLQSKQEILRILNEARQLPPSSPQLQEEQVAPEGGVDWEMYVMPRER</sequence>
<protein>
    <recommendedName>
        <fullName evidence="1">non-specific serine/threonine protein kinase</fullName>
        <ecNumber evidence="1">2.7.11.1</ecNumber>
    </recommendedName>
</protein>
<dbReference type="OrthoDB" id="2367799at2759"/>
<proteinExistence type="predicted"/>
<keyword evidence="11" id="KW-1185">Reference proteome</keyword>
<dbReference type="GO" id="GO:0004674">
    <property type="term" value="F:protein serine/threonine kinase activity"/>
    <property type="evidence" value="ECO:0007669"/>
    <property type="project" value="UniProtKB-KW"/>
</dbReference>
<dbReference type="EMBL" id="JAMQYH010000001">
    <property type="protein sequence ID" value="KAJ1700683.1"/>
    <property type="molecule type" value="Genomic_DNA"/>
</dbReference>
<comment type="catalytic activity">
    <reaction evidence="8">
        <text>L-seryl-[protein] + ATP = O-phospho-L-seryl-[protein] + ADP + H(+)</text>
        <dbReference type="Rhea" id="RHEA:17989"/>
        <dbReference type="Rhea" id="RHEA-COMP:9863"/>
        <dbReference type="Rhea" id="RHEA-COMP:11604"/>
        <dbReference type="ChEBI" id="CHEBI:15378"/>
        <dbReference type="ChEBI" id="CHEBI:29999"/>
        <dbReference type="ChEBI" id="CHEBI:30616"/>
        <dbReference type="ChEBI" id="CHEBI:83421"/>
        <dbReference type="ChEBI" id="CHEBI:456216"/>
        <dbReference type="EC" id="2.7.11.1"/>
    </reaction>
</comment>
<keyword evidence="2" id="KW-0723">Serine/threonine-protein kinase</keyword>
<accession>A0A9Q0CVE4</accession>
<dbReference type="SUPFAM" id="SSF56112">
    <property type="entry name" value="Protein kinase-like (PK-like)"/>
    <property type="match status" value="2"/>
</dbReference>
<dbReference type="Gene3D" id="1.10.510.10">
    <property type="entry name" value="Transferase(Phosphotransferase) domain 1"/>
    <property type="match status" value="2"/>
</dbReference>
<evidence type="ECO:0000256" key="3">
    <source>
        <dbReference type="ARBA" id="ARBA00022679"/>
    </source>
</evidence>
<comment type="caution">
    <text evidence="10">The sequence shown here is derived from an EMBL/GenBank/DDBJ whole genome shotgun (WGS) entry which is preliminary data.</text>
</comment>
<keyword evidence="5" id="KW-0418">Kinase</keyword>
<name>A0A9Q0CVE4_9POAL</name>
<evidence type="ECO:0000256" key="4">
    <source>
        <dbReference type="ARBA" id="ARBA00022741"/>
    </source>
</evidence>
<dbReference type="InterPro" id="IPR000719">
    <property type="entry name" value="Prot_kinase_dom"/>
</dbReference>
<evidence type="ECO:0000256" key="6">
    <source>
        <dbReference type="ARBA" id="ARBA00022840"/>
    </source>
</evidence>
<evidence type="ECO:0000259" key="9">
    <source>
        <dbReference type="PROSITE" id="PS50011"/>
    </source>
</evidence>
<dbReference type="InterPro" id="IPR011009">
    <property type="entry name" value="Kinase-like_dom_sf"/>
</dbReference>
<evidence type="ECO:0000256" key="1">
    <source>
        <dbReference type="ARBA" id="ARBA00012513"/>
    </source>
</evidence>
<keyword evidence="6" id="KW-0067">ATP-binding</keyword>